<organism evidence="1 2">
    <name type="scientific">Prosthecobacter vanneervenii</name>
    <dbReference type="NCBI Taxonomy" id="48466"/>
    <lineage>
        <taxon>Bacteria</taxon>
        <taxon>Pseudomonadati</taxon>
        <taxon>Verrucomicrobiota</taxon>
        <taxon>Verrucomicrobiia</taxon>
        <taxon>Verrucomicrobiales</taxon>
        <taxon>Verrucomicrobiaceae</taxon>
        <taxon>Prosthecobacter</taxon>
    </lineage>
</organism>
<protein>
    <submittedName>
        <fullName evidence="1">Uncharacterized protein</fullName>
    </submittedName>
</protein>
<reference evidence="1 2" key="1">
    <citation type="submission" date="2020-08" db="EMBL/GenBank/DDBJ databases">
        <title>Genomic Encyclopedia of Type Strains, Phase IV (KMG-IV): sequencing the most valuable type-strain genomes for metagenomic binning, comparative biology and taxonomic classification.</title>
        <authorList>
            <person name="Goeker M."/>
        </authorList>
    </citation>
    <scope>NUCLEOTIDE SEQUENCE [LARGE SCALE GENOMIC DNA]</scope>
    <source>
        <strain evidence="1 2">DSM 12252</strain>
    </source>
</reference>
<dbReference type="EMBL" id="JACHIG010000001">
    <property type="protein sequence ID" value="MBB5031341.1"/>
    <property type="molecule type" value="Genomic_DNA"/>
</dbReference>
<dbReference type="Pfam" id="PF22091">
    <property type="entry name" value="DUF6941"/>
    <property type="match status" value="1"/>
</dbReference>
<keyword evidence="2" id="KW-1185">Reference proteome</keyword>
<evidence type="ECO:0000313" key="2">
    <source>
        <dbReference type="Proteomes" id="UP000590740"/>
    </source>
</evidence>
<dbReference type="RefSeq" id="WP_184338270.1">
    <property type="nucleotide sequence ID" value="NZ_JACHIG010000001.1"/>
</dbReference>
<dbReference type="InterPro" id="IPR054221">
    <property type="entry name" value="DUF6941"/>
</dbReference>
<comment type="caution">
    <text evidence="1">The sequence shown here is derived from an EMBL/GenBank/DDBJ whole genome shotgun (WGS) entry which is preliminary data.</text>
</comment>
<dbReference type="Proteomes" id="UP000590740">
    <property type="component" value="Unassembled WGS sequence"/>
</dbReference>
<sequence>MTIQLAAVCDFADDYQGKLCVIGAFDTLCSPSFPVVHPQCSIALRFVFTADDVGKHEFVIRCVDPEGKECLPPVPVQMEVAFPSAFIPFVSRNVVYSLQRLKFDRQGLYRWLVQHGEDTVASIPLRVTLYDERRSATGPAG</sequence>
<evidence type="ECO:0000313" key="1">
    <source>
        <dbReference type="EMBL" id="MBB5031341.1"/>
    </source>
</evidence>
<gene>
    <name evidence="1" type="ORF">HNQ65_000895</name>
</gene>
<dbReference type="AlphaFoldDB" id="A0A7W8DJ03"/>
<name>A0A7W8DJ03_9BACT</name>
<proteinExistence type="predicted"/>
<accession>A0A7W8DJ03</accession>